<name>A0A8T1NE23_CARIL</name>
<gene>
    <name evidence="3" type="ORF">CIPAW_15G160300</name>
</gene>
<dbReference type="EMBL" id="CM031823">
    <property type="protein sequence ID" value="KAG6627878.1"/>
    <property type="molecule type" value="Genomic_DNA"/>
</dbReference>
<dbReference type="Pfam" id="PF01582">
    <property type="entry name" value="TIR"/>
    <property type="match status" value="1"/>
</dbReference>
<reference evidence="3" key="1">
    <citation type="submission" date="2020-12" db="EMBL/GenBank/DDBJ databases">
        <title>WGS assembly of Carya illinoinensis cv. Pawnee.</title>
        <authorList>
            <person name="Platts A."/>
            <person name="Shu S."/>
            <person name="Wright S."/>
            <person name="Barry K."/>
            <person name="Edger P."/>
            <person name="Pires J.C."/>
            <person name="Schmutz J."/>
        </authorList>
    </citation>
    <scope>NUCLEOTIDE SEQUENCE</scope>
    <source>
        <tissue evidence="3">Leaf</tissue>
    </source>
</reference>
<dbReference type="PANTHER" id="PTHR32009:SF138">
    <property type="entry name" value="DISEASE RESISTANCE PROTEIN (TIR-NBS-LRR CLASS)"/>
    <property type="match status" value="1"/>
</dbReference>
<evidence type="ECO:0000259" key="2">
    <source>
        <dbReference type="PROSITE" id="PS50104"/>
    </source>
</evidence>
<evidence type="ECO:0000313" key="4">
    <source>
        <dbReference type="Proteomes" id="UP000811609"/>
    </source>
</evidence>
<organism evidence="3 4">
    <name type="scientific">Carya illinoinensis</name>
    <name type="common">Pecan</name>
    <dbReference type="NCBI Taxonomy" id="32201"/>
    <lineage>
        <taxon>Eukaryota</taxon>
        <taxon>Viridiplantae</taxon>
        <taxon>Streptophyta</taxon>
        <taxon>Embryophyta</taxon>
        <taxon>Tracheophyta</taxon>
        <taxon>Spermatophyta</taxon>
        <taxon>Magnoliopsida</taxon>
        <taxon>eudicotyledons</taxon>
        <taxon>Gunneridae</taxon>
        <taxon>Pentapetalae</taxon>
        <taxon>rosids</taxon>
        <taxon>fabids</taxon>
        <taxon>Fagales</taxon>
        <taxon>Juglandaceae</taxon>
        <taxon>Carya</taxon>
    </lineage>
</organism>
<dbReference type="Proteomes" id="UP000811609">
    <property type="component" value="Chromosome 15"/>
</dbReference>
<dbReference type="FunFam" id="3.40.50.10140:FF:000007">
    <property type="entry name" value="Disease resistance protein (TIR-NBS-LRR class)"/>
    <property type="match status" value="1"/>
</dbReference>
<dbReference type="SMART" id="SM00255">
    <property type="entry name" value="TIR"/>
    <property type="match status" value="1"/>
</dbReference>
<feature type="domain" description="TIR" evidence="2">
    <location>
        <begin position="15"/>
        <end position="181"/>
    </location>
</feature>
<keyword evidence="1" id="KW-0520">NAD</keyword>
<dbReference type="InterPro" id="IPR000157">
    <property type="entry name" value="TIR_dom"/>
</dbReference>
<accession>A0A8T1NE23</accession>
<protein>
    <recommendedName>
        <fullName evidence="2">TIR domain-containing protein</fullName>
    </recommendedName>
</protein>
<keyword evidence="4" id="KW-1185">Reference proteome</keyword>
<comment type="caution">
    <text evidence="3">The sequence shown here is derived from an EMBL/GenBank/DDBJ whole genome shotgun (WGS) entry which is preliminary data.</text>
</comment>
<dbReference type="GO" id="GO:0007165">
    <property type="term" value="P:signal transduction"/>
    <property type="evidence" value="ECO:0007669"/>
    <property type="project" value="InterPro"/>
</dbReference>
<evidence type="ECO:0000313" key="3">
    <source>
        <dbReference type="EMBL" id="KAG6627878.1"/>
    </source>
</evidence>
<dbReference type="AlphaFoldDB" id="A0A8T1NE23"/>
<evidence type="ECO:0000256" key="1">
    <source>
        <dbReference type="ARBA" id="ARBA00023027"/>
    </source>
</evidence>
<dbReference type="PANTHER" id="PTHR32009">
    <property type="entry name" value="TMV RESISTANCE PROTEIN N-LIKE"/>
    <property type="match status" value="1"/>
</dbReference>
<dbReference type="PROSITE" id="PS50104">
    <property type="entry name" value="TIR"/>
    <property type="match status" value="1"/>
</dbReference>
<proteinExistence type="predicted"/>
<sequence length="197" mass="22594">MSSSIALPGVLSSQWNYDVFLSFCGEDTRNAFIGYLYEALDRVGIKTYKDDVELRRGEEISPALLKAIEQSKISIVVFSENYASSTWCLDELLKILECKESKQQKVFPVFYKVEPSTVRQQKNSFKEALDKHENKFKDDAKVQKWKTALKQAADLSGFHLKIEENEPEFIKKIVLEVSSILPKRTCLHVAKYPVGYN</sequence>